<dbReference type="Gene3D" id="1.10.287.560">
    <property type="entry name" value="Histidine kinase CheA-like, homodimeric domain"/>
    <property type="match status" value="1"/>
</dbReference>
<dbReference type="SUPFAM" id="SSF50341">
    <property type="entry name" value="CheW-like"/>
    <property type="match status" value="1"/>
</dbReference>
<evidence type="ECO:0000256" key="3">
    <source>
        <dbReference type="ARBA" id="ARBA00012438"/>
    </source>
</evidence>
<evidence type="ECO:0000256" key="7">
    <source>
        <dbReference type="ARBA" id="ARBA00022553"/>
    </source>
</evidence>
<keyword evidence="9" id="KW-0547">Nucleotide-binding</keyword>
<evidence type="ECO:0000256" key="14">
    <source>
        <dbReference type="PROSITE-ProRule" id="PRU00110"/>
    </source>
</evidence>
<dbReference type="Gene3D" id="1.20.120.160">
    <property type="entry name" value="HPT domain"/>
    <property type="match status" value="1"/>
</dbReference>
<dbReference type="InterPro" id="IPR003594">
    <property type="entry name" value="HATPase_dom"/>
</dbReference>
<dbReference type="GO" id="GO:0005737">
    <property type="term" value="C:cytoplasm"/>
    <property type="evidence" value="ECO:0007669"/>
    <property type="project" value="UniProtKB-SubCell"/>
</dbReference>
<dbReference type="RefSeq" id="WP_120979554.1">
    <property type="nucleotide sequence ID" value="NZ_RBZM01000011.1"/>
</dbReference>
<reference evidence="19 20" key="1">
    <citation type="submission" date="2018-10" db="EMBL/GenBank/DDBJ databases">
        <title>Cohnella sp. M2MS4P-1, whole genome shotgun sequence.</title>
        <authorList>
            <person name="Tuo L."/>
        </authorList>
    </citation>
    <scope>NUCLEOTIDE SEQUENCE [LARGE SCALE GENOMIC DNA]</scope>
    <source>
        <strain evidence="19 20">M2MS4P-1</strain>
    </source>
</reference>
<organism evidence="19 20">
    <name type="scientific">Cohnella endophytica</name>
    <dbReference type="NCBI Taxonomy" id="2419778"/>
    <lineage>
        <taxon>Bacteria</taxon>
        <taxon>Bacillati</taxon>
        <taxon>Bacillota</taxon>
        <taxon>Bacilli</taxon>
        <taxon>Bacillales</taxon>
        <taxon>Paenibacillaceae</taxon>
        <taxon>Cohnella</taxon>
    </lineage>
</organism>
<evidence type="ECO:0000256" key="15">
    <source>
        <dbReference type="SAM" id="MobiDB-lite"/>
    </source>
</evidence>
<dbReference type="InterPro" id="IPR051315">
    <property type="entry name" value="Bact_Chemotaxis_CheA"/>
</dbReference>
<comment type="function">
    <text evidence="13">Involved in the transmission of sensory signals from the chemoreceptors to the flagellar motors. CheA is autophosphorylated; it can transfer its phosphate group to either CheB or CheY.</text>
</comment>
<dbReference type="InterPro" id="IPR004358">
    <property type="entry name" value="Sig_transdc_His_kin-like_C"/>
</dbReference>
<gene>
    <name evidence="19" type="ORF">D7Z26_23990</name>
</gene>
<evidence type="ECO:0000256" key="1">
    <source>
        <dbReference type="ARBA" id="ARBA00000085"/>
    </source>
</evidence>
<dbReference type="SMART" id="SM00073">
    <property type="entry name" value="HPT"/>
    <property type="match status" value="1"/>
</dbReference>
<dbReference type="SUPFAM" id="SSF47226">
    <property type="entry name" value="Histidine-containing phosphotransfer domain, HPT domain"/>
    <property type="match status" value="1"/>
</dbReference>
<evidence type="ECO:0000313" key="20">
    <source>
        <dbReference type="Proteomes" id="UP000282076"/>
    </source>
</evidence>
<dbReference type="PROSITE" id="PS50894">
    <property type="entry name" value="HPT"/>
    <property type="match status" value="1"/>
</dbReference>
<evidence type="ECO:0000256" key="9">
    <source>
        <dbReference type="ARBA" id="ARBA00022741"/>
    </source>
</evidence>
<dbReference type="PANTHER" id="PTHR43395:SF10">
    <property type="entry name" value="CHEMOTAXIS PROTEIN CHEA"/>
    <property type="match status" value="1"/>
</dbReference>
<dbReference type="Gene3D" id="2.30.30.40">
    <property type="entry name" value="SH3 Domains"/>
    <property type="match status" value="1"/>
</dbReference>
<name>A0A494X9C9_9BACL</name>
<dbReference type="SUPFAM" id="SSF55052">
    <property type="entry name" value="CheY-binding domain of CheA"/>
    <property type="match status" value="1"/>
</dbReference>
<keyword evidence="8" id="KW-0808">Transferase</keyword>
<keyword evidence="10" id="KW-0418">Kinase</keyword>
<dbReference type="OrthoDB" id="9803176at2"/>
<keyword evidence="6" id="KW-0145">Chemotaxis</keyword>
<dbReference type="Gene3D" id="3.30.565.10">
    <property type="entry name" value="Histidine kinase-like ATPase, C-terminal domain"/>
    <property type="match status" value="1"/>
</dbReference>
<dbReference type="InterPro" id="IPR008207">
    <property type="entry name" value="Sig_transdc_His_kin_Hpt_dom"/>
</dbReference>
<dbReference type="PROSITE" id="PS50851">
    <property type="entry name" value="CHEW"/>
    <property type="match status" value="1"/>
</dbReference>
<dbReference type="PROSITE" id="PS50109">
    <property type="entry name" value="HIS_KIN"/>
    <property type="match status" value="1"/>
</dbReference>
<evidence type="ECO:0000256" key="10">
    <source>
        <dbReference type="ARBA" id="ARBA00022777"/>
    </source>
</evidence>
<dbReference type="SMART" id="SM00387">
    <property type="entry name" value="HATPase_c"/>
    <property type="match status" value="1"/>
</dbReference>
<dbReference type="InterPro" id="IPR035891">
    <property type="entry name" value="CheY-binding_CheA"/>
</dbReference>
<keyword evidence="11" id="KW-0067">ATP-binding</keyword>
<dbReference type="Pfam" id="PF01627">
    <property type="entry name" value="Hpt"/>
    <property type="match status" value="1"/>
</dbReference>
<dbReference type="InterPro" id="IPR037052">
    <property type="entry name" value="CheA-like_P2_sf"/>
</dbReference>
<dbReference type="SMART" id="SM01231">
    <property type="entry name" value="H-kinase_dim"/>
    <property type="match status" value="1"/>
</dbReference>
<dbReference type="InterPro" id="IPR005467">
    <property type="entry name" value="His_kinase_dom"/>
</dbReference>
<evidence type="ECO:0000256" key="6">
    <source>
        <dbReference type="ARBA" id="ARBA00022500"/>
    </source>
</evidence>
<evidence type="ECO:0000256" key="4">
    <source>
        <dbReference type="ARBA" id="ARBA00021495"/>
    </source>
</evidence>
<dbReference type="InterPro" id="IPR037006">
    <property type="entry name" value="CheA-like_homodim_sf"/>
</dbReference>
<dbReference type="InterPro" id="IPR036890">
    <property type="entry name" value="HATPase_C_sf"/>
</dbReference>
<dbReference type="InterPro" id="IPR002545">
    <property type="entry name" value="CheW-lke_dom"/>
</dbReference>
<dbReference type="GO" id="GO:0000155">
    <property type="term" value="F:phosphorelay sensor kinase activity"/>
    <property type="evidence" value="ECO:0007669"/>
    <property type="project" value="InterPro"/>
</dbReference>
<evidence type="ECO:0000256" key="2">
    <source>
        <dbReference type="ARBA" id="ARBA00004496"/>
    </source>
</evidence>
<dbReference type="Pfam" id="PF01584">
    <property type="entry name" value="CheW"/>
    <property type="match status" value="1"/>
</dbReference>
<dbReference type="Pfam" id="PF02895">
    <property type="entry name" value="H-kinase_dim"/>
    <property type="match status" value="1"/>
</dbReference>
<dbReference type="EMBL" id="RBZM01000011">
    <property type="protein sequence ID" value="RKP47357.1"/>
    <property type="molecule type" value="Genomic_DNA"/>
</dbReference>
<dbReference type="InterPro" id="IPR004105">
    <property type="entry name" value="CheA-like_dim"/>
</dbReference>
<dbReference type="InterPro" id="IPR036641">
    <property type="entry name" value="HPT_dom_sf"/>
</dbReference>
<evidence type="ECO:0000256" key="13">
    <source>
        <dbReference type="ARBA" id="ARBA00035100"/>
    </source>
</evidence>
<dbReference type="Pfam" id="PF07194">
    <property type="entry name" value="P2"/>
    <property type="match status" value="1"/>
</dbReference>
<dbReference type="Pfam" id="PF02518">
    <property type="entry name" value="HATPase_c"/>
    <property type="match status" value="1"/>
</dbReference>
<evidence type="ECO:0000259" key="17">
    <source>
        <dbReference type="PROSITE" id="PS50851"/>
    </source>
</evidence>
<dbReference type="SMART" id="SM00260">
    <property type="entry name" value="CheW"/>
    <property type="match status" value="1"/>
</dbReference>
<comment type="caution">
    <text evidence="19">The sequence shown here is derived from an EMBL/GenBank/DDBJ whole genome shotgun (WGS) entry which is preliminary data.</text>
</comment>
<keyword evidence="12" id="KW-0902">Two-component regulatory system</keyword>
<dbReference type="GO" id="GO:0005524">
    <property type="term" value="F:ATP binding"/>
    <property type="evidence" value="ECO:0007669"/>
    <property type="project" value="UniProtKB-KW"/>
</dbReference>
<dbReference type="InterPro" id="IPR036061">
    <property type="entry name" value="CheW-like_dom_sf"/>
</dbReference>
<evidence type="ECO:0000259" key="16">
    <source>
        <dbReference type="PROSITE" id="PS50109"/>
    </source>
</evidence>
<comment type="subcellular location">
    <subcellularLocation>
        <location evidence="2">Cytoplasm</location>
    </subcellularLocation>
</comment>
<dbReference type="SUPFAM" id="SSF55874">
    <property type="entry name" value="ATPase domain of HSP90 chaperone/DNA topoisomerase II/histidine kinase"/>
    <property type="match status" value="1"/>
</dbReference>
<dbReference type="SUPFAM" id="SSF47384">
    <property type="entry name" value="Homodimeric domain of signal transducing histidine kinase"/>
    <property type="match status" value="1"/>
</dbReference>
<dbReference type="FunFam" id="3.30.565.10:FF:000016">
    <property type="entry name" value="Chemotaxis protein CheA, putative"/>
    <property type="match status" value="1"/>
</dbReference>
<dbReference type="EC" id="2.7.13.3" evidence="3"/>
<keyword evidence="7 14" id="KW-0597">Phosphoprotein</keyword>
<dbReference type="InterPro" id="IPR010808">
    <property type="entry name" value="CheA_P2-bd"/>
</dbReference>
<evidence type="ECO:0000256" key="8">
    <source>
        <dbReference type="ARBA" id="ARBA00022679"/>
    </source>
</evidence>
<feature type="region of interest" description="Disordered" evidence="15">
    <location>
        <begin position="245"/>
        <end position="275"/>
    </location>
</feature>
<dbReference type="PRINTS" id="PR00344">
    <property type="entry name" value="BCTRLSENSOR"/>
</dbReference>
<sequence>MNRRDLTDPLLEMYIYETFQLLERIETVVLDSEAESAFSPQSIDEIFRNVHTIKGSAAMMQYVKIAEIGHAIEDLFHFIRADEDIETDFRVLSGLVFRVVDFIKAQVGIIARGEVPNGNPELMITDINLYLSALKQSEDSRPTIAYRAVVRFQDHCQMENVRAYNIIHRLKEISESFNHDPQDLLDDSATVEDIRENGFRIRFHTDKEYEHVHRFFMQTAFLEEFELMAEDAADEAEDRKISVSLPFEAPGTGNDSDYGETKGTDVSGKPDQARGGMVSVNVGKLDKLMDLVGELVIAEAMLTSGDSAGGLGTGSYSKANGHLRKITNELQDVVMSIRMVPLATTFHKMRRVARDMCRKLNKEAEIRIVGEETELDKSIIDQISDPLMHLVRNAIDHGIEPEADRIAQGKPGVGVITLEAKNSGGDVEIIVRDDGKGLNRERILERAFAQGLISNPLSEISDNEAYGFIFQPGFSTKDQVTEFSGRGVGMDVVSRNVEGAGGTISVESKKSAGSSITMKIPLTLAIIDGMNVRVGDSRFTLPTASILESFRPKPADVITDPDGNEMIMLRGACYPILRLHEKFNCKKGETLFDKGIFVMLEQDGRKLCLFVDELLGQQQVVVKSLPGYIKQMARKEGISGCALLGDGSISLIVDVGDLPGMNRSRNAPSFAYAR</sequence>
<accession>A0A494X9C9</accession>
<keyword evidence="5" id="KW-0963">Cytoplasm</keyword>
<dbReference type="CDD" id="cd00731">
    <property type="entry name" value="CheA_reg"/>
    <property type="match status" value="1"/>
</dbReference>
<evidence type="ECO:0000256" key="11">
    <source>
        <dbReference type="ARBA" id="ARBA00022840"/>
    </source>
</evidence>
<evidence type="ECO:0000256" key="12">
    <source>
        <dbReference type="ARBA" id="ARBA00023012"/>
    </source>
</evidence>
<feature type="domain" description="CheW-like" evidence="17">
    <location>
        <begin position="526"/>
        <end position="664"/>
    </location>
</feature>
<feature type="domain" description="HPt" evidence="18">
    <location>
        <begin position="3"/>
        <end position="110"/>
    </location>
</feature>
<evidence type="ECO:0000313" key="19">
    <source>
        <dbReference type="EMBL" id="RKP47357.1"/>
    </source>
</evidence>
<protein>
    <recommendedName>
        <fullName evidence="4">Chemotaxis protein CheA</fullName>
        <ecNumber evidence="3">2.7.13.3</ecNumber>
    </recommendedName>
</protein>
<comment type="catalytic activity">
    <reaction evidence="1">
        <text>ATP + protein L-histidine = ADP + protein N-phospho-L-histidine.</text>
        <dbReference type="EC" id="2.7.13.3"/>
    </reaction>
</comment>
<dbReference type="PANTHER" id="PTHR43395">
    <property type="entry name" value="SENSOR HISTIDINE KINASE CHEA"/>
    <property type="match status" value="1"/>
</dbReference>
<feature type="domain" description="Histidine kinase" evidence="16">
    <location>
        <begin position="322"/>
        <end position="524"/>
    </location>
</feature>
<dbReference type="AlphaFoldDB" id="A0A494X9C9"/>
<evidence type="ECO:0000259" key="18">
    <source>
        <dbReference type="PROSITE" id="PS50894"/>
    </source>
</evidence>
<feature type="modified residue" description="Phosphohistidine" evidence="14">
    <location>
        <position position="51"/>
    </location>
</feature>
<dbReference type="CDD" id="cd16916">
    <property type="entry name" value="HATPase_CheA-like"/>
    <property type="match status" value="1"/>
</dbReference>
<keyword evidence="20" id="KW-1185">Reference proteome</keyword>
<dbReference type="Gene3D" id="3.30.70.1110">
    <property type="entry name" value="Histidine kinase CheA-like, P2 response regulator-binding domain"/>
    <property type="match status" value="1"/>
</dbReference>
<evidence type="ECO:0000256" key="5">
    <source>
        <dbReference type="ARBA" id="ARBA00022490"/>
    </source>
</evidence>
<dbReference type="InterPro" id="IPR036097">
    <property type="entry name" value="HisK_dim/P_sf"/>
</dbReference>
<dbReference type="CDD" id="cd00088">
    <property type="entry name" value="HPT"/>
    <property type="match status" value="1"/>
</dbReference>
<proteinExistence type="predicted"/>
<dbReference type="GO" id="GO:0006935">
    <property type="term" value="P:chemotaxis"/>
    <property type="evidence" value="ECO:0007669"/>
    <property type="project" value="UniProtKB-KW"/>
</dbReference>
<dbReference type="Proteomes" id="UP000282076">
    <property type="component" value="Unassembled WGS sequence"/>
</dbReference>